<proteinExistence type="predicted"/>
<organism evidence="3 4">
    <name type="scientific">Ophiocordyceps australis</name>
    <dbReference type="NCBI Taxonomy" id="1399860"/>
    <lineage>
        <taxon>Eukaryota</taxon>
        <taxon>Fungi</taxon>
        <taxon>Dikarya</taxon>
        <taxon>Ascomycota</taxon>
        <taxon>Pezizomycotina</taxon>
        <taxon>Sordariomycetes</taxon>
        <taxon>Hypocreomycetidae</taxon>
        <taxon>Hypocreales</taxon>
        <taxon>Ophiocordycipitaceae</taxon>
        <taxon>Ophiocordyceps</taxon>
    </lineage>
</organism>
<name>A0A2C5YMS1_9HYPO</name>
<protein>
    <recommendedName>
        <fullName evidence="5">Secreted protein</fullName>
    </recommendedName>
</protein>
<evidence type="ECO:0000256" key="2">
    <source>
        <dbReference type="SAM" id="SignalP"/>
    </source>
</evidence>
<evidence type="ECO:0000313" key="4">
    <source>
        <dbReference type="Proteomes" id="UP000224854"/>
    </source>
</evidence>
<keyword evidence="4" id="KW-1185">Reference proteome</keyword>
<dbReference type="Proteomes" id="UP000224854">
    <property type="component" value="Unassembled WGS sequence"/>
</dbReference>
<evidence type="ECO:0000256" key="1">
    <source>
        <dbReference type="SAM" id="MobiDB-lite"/>
    </source>
</evidence>
<gene>
    <name evidence="3" type="ORF">CDD82_125</name>
</gene>
<dbReference type="OrthoDB" id="10418470at2759"/>
<comment type="caution">
    <text evidence="3">The sequence shown here is derived from an EMBL/GenBank/DDBJ whole genome shotgun (WGS) entry which is preliminary data.</text>
</comment>
<reference evidence="3 4" key="1">
    <citation type="submission" date="2017-06" db="EMBL/GenBank/DDBJ databases">
        <title>Ant-infecting Ophiocordyceps genomes reveal a high diversity of potential behavioral manipulation genes and a possible major role for enterotoxins.</title>
        <authorList>
            <person name="De Bekker C."/>
            <person name="Evans H.C."/>
            <person name="Brachmann A."/>
            <person name="Hughes D.P."/>
        </authorList>
    </citation>
    <scope>NUCLEOTIDE SEQUENCE [LARGE SCALE GENOMIC DNA]</scope>
    <source>
        <strain evidence="3 4">1348a</strain>
    </source>
</reference>
<feature type="region of interest" description="Disordered" evidence="1">
    <location>
        <begin position="83"/>
        <end position="103"/>
    </location>
</feature>
<feature type="signal peptide" evidence="2">
    <location>
        <begin position="1"/>
        <end position="15"/>
    </location>
</feature>
<evidence type="ECO:0000313" key="3">
    <source>
        <dbReference type="EMBL" id="PHH69016.1"/>
    </source>
</evidence>
<dbReference type="EMBL" id="NJEU01001014">
    <property type="protein sequence ID" value="PHH69016.1"/>
    <property type="molecule type" value="Genomic_DNA"/>
</dbReference>
<dbReference type="AlphaFoldDB" id="A0A2C5YMS1"/>
<keyword evidence="2" id="KW-0732">Signal</keyword>
<feature type="chain" id="PRO_5012496745" description="Secreted protein" evidence="2">
    <location>
        <begin position="16"/>
        <end position="103"/>
    </location>
</feature>
<accession>A0A2C5YMS1</accession>
<sequence>MMMMVMMAYCHGVEAMPSASALVMPRTVLTAHTMSHNVKVLLSRHSAFAARPAHRDWPIAHFAQARVLWLMAGLDFEASHERRSMDGEFQDGKTASHVSWPQV</sequence>
<evidence type="ECO:0008006" key="5">
    <source>
        <dbReference type="Google" id="ProtNLM"/>
    </source>
</evidence>